<dbReference type="GO" id="GO:0005576">
    <property type="term" value="C:extracellular region"/>
    <property type="evidence" value="ECO:0007669"/>
    <property type="project" value="UniProtKB-SubCell"/>
</dbReference>
<evidence type="ECO:0000256" key="3">
    <source>
        <dbReference type="ARBA" id="ARBA00022729"/>
    </source>
</evidence>
<dbReference type="InterPro" id="IPR021971">
    <property type="entry name" value="Salp15"/>
</dbReference>
<accession>V5HVI4</accession>
<keyword evidence="3" id="KW-0732">Signal</keyword>
<feature type="compositionally biased region" description="Polar residues" evidence="6">
    <location>
        <begin position="9"/>
        <end position="24"/>
    </location>
</feature>
<evidence type="ECO:0000313" key="7">
    <source>
        <dbReference type="EMBL" id="JAB80262.1"/>
    </source>
</evidence>
<protein>
    <submittedName>
        <fullName evidence="7">Uncharacterized protein</fullName>
    </submittedName>
</protein>
<feature type="non-terminal residue" evidence="7">
    <location>
        <position position="1"/>
    </location>
</feature>
<keyword evidence="4" id="KW-0325">Glycoprotein</keyword>
<dbReference type="Pfam" id="PF12115">
    <property type="entry name" value="Salp15"/>
    <property type="match status" value="1"/>
</dbReference>
<evidence type="ECO:0000256" key="4">
    <source>
        <dbReference type="ARBA" id="ARBA00023180"/>
    </source>
</evidence>
<keyword evidence="2" id="KW-0964">Secreted</keyword>
<evidence type="ECO:0000256" key="1">
    <source>
        <dbReference type="ARBA" id="ARBA00004613"/>
    </source>
</evidence>
<evidence type="ECO:0000256" key="6">
    <source>
        <dbReference type="SAM" id="MobiDB-lite"/>
    </source>
</evidence>
<dbReference type="EMBL" id="GANP01004206">
    <property type="protein sequence ID" value="JAB80262.1"/>
    <property type="molecule type" value="mRNA"/>
</dbReference>
<evidence type="ECO:0000256" key="2">
    <source>
        <dbReference type="ARBA" id="ARBA00022525"/>
    </source>
</evidence>
<name>V5HVI4_IXORI</name>
<dbReference type="AlphaFoldDB" id="V5HVI4"/>
<proteinExistence type="evidence at transcript level"/>
<comment type="similarity">
    <text evidence="5">Belongs to the salp15 family.</text>
</comment>
<comment type="subcellular location">
    <subcellularLocation>
        <location evidence="1">Secreted</location>
    </subcellularLocation>
</comment>
<reference evidence="7" key="1">
    <citation type="journal article" date="2015" name="Sci. Rep.">
        <title>Tissue- and time-dependent transcription in Ixodes ricinus salivary glands and midguts when blood feeding on the vertebrate host.</title>
        <authorList>
            <person name="Kotsyfakis M."/>
            <person name="Schwarz A."/>
            <person name="Erhart J."/>
            <person name="Ribeiro J.M."/>
        </authorList>
    </citation>
    <scope>NUCLEOTIDE SEQUENCE</scope>
    <source>
        <tissue evidence="7">Salivary gland and midgut</tissue>
    </source>
</reference>
<sequence length="121" mass="13018">SGSGDSVGEASSNGEGKTSGNGASSEYRGPGYTLPDFIGDSKQKKEYVMKLLQNCNSQNGFKVNENDININFKSCTYTCQGLQLFNPKNEVKRIPEGMTCGEKHMECPKEGDCPTPPVPAC</sequence>
<organism evidence="7">
    <name type="scientific">Ixodes ricinus</name>
    <name type="common">Common tick</name>
    <name type="synonym">Acarus ricinus</name>
    <dbReference type="NCBI Taxonomy" id="34613"/>
    <lineage>
        <taxon>Eukaryota</taxon>
        <taxon>Metazoa</taxon>
        <taxon>Ecdysozoa</taxon>
        <taxon>Arthropoda</taxon>
        <taxon>Chelicerata</taxon>
        <taxon>Arachnida</taxon>
        <taxon>Acari</taxon>
        <taxon>Parasitiformes</taxon>
        <taxon>Ixodida</taxon>
        <taxon>Ixodoidea</taxon>
        <taxon>Ixodidae</taxon>
        <taxon>Ixodinae</taxon>
        <taxon>Ixodes</taxon>
    </lineage>
</organism>
<feature type="region of interest" description="Disordered" evidence="6">
    <location>
        <begin position="1"/>
        <end position="36"/>
    </location>
</feature>
<evidence type="ECO:0000256" key="5">
    <source>
        <dbReference type="ARBA" id="ARBA00034321"/>
    </source>
</evidence>